<accession>A0ABU3UDL9</accession>
<dbReference type="Proteomes" id="UP001257627">
    <property type="component" value="Unassembled WGS sequence"/>
</dbReference>
<name>A0ABU3UDL9_9ACTN</name>
<keyword evidence="2" id="KW-1185">Reference proteome</keyword>
<protein>
    <submittedName>
        <fullName evidence="1">Uncharacterized protein</fullName>
    </submittedName>
</protein>
<comment type="caution">
    <text evidence="1">The sequence shown here is derived from an EMBL/GenBank/DDBJ whole genome shotgun (WGS) entry which is preliminary data.</text>
</comment>
<sequence length="56" mass="6322">MTLAIGVLGTARPGWIHLKLNDNINTFDTFDADGLSTRPIRLDHSRWPRLSLMMSV</sequence>
<organism evidence="1 2">
    <name type="scientific">Streptomyces mirabilis</name>
    <dbReference type="NCBI Taxonomy" id="68239"/>
    <lineage>
        <taxon>Bacteria</taxon>
        <taxon>Bacillati</taxon>
        <taxon>Actinomycetota</taxon>
        <taxon>Actinomycetes</taxon>
        <taxon>Kitasatosporales</taxon>
        <taxon>Streptomycetaceae</taxon>
        <taxon>Streptomyces</taxon>
    </lineage>
</organism>
<reference evidence="1 2" key="1">
    <citation type="submission" date="2023-02" db="EMBL/GenBank/DDBJ databases">
        <authorList>
            <person name="Maleckis M."/>
        </authorList>
    </citation>
    <scope>NUCLEOTIDE SEQUENCE [LARGE SCALE GENOMIC DNA]</scope>
    <source>
        <strain evidence="1 2">P8-A2</strain>
    </source>
</reference>
<dbReference type="RefSeq" id="WP_164406049.1">
    <property type="nucleotide sequence ID" value="NZ_JAPEMK010000001.1"/>
</dbReference>
<evidence type="ECO:0000313" key="1">
    <source>
        <dbReference type="EMBL" id="MDU8992038.1"/>
    </source>
</evidence>
<gene>
    <name evidence="1" type="ORF">PU648_06610</name>
</gene>
<evidence type="ECO:0000313" key="2">
    <source>
        <dbReference type="Proteomes" id="UP001257627"/>
    </source>
</evidence>
<proteinExistence type="predicted"/>
<dbReference type="EMBL" id="JARAKF010000001">
    <property type="protein sequence ID" value="MDU8992038.1"/>
    <property type="molecule type" value="Genomic_DNA"/>
</dbReference>